<evidence type="ECO:0000256" key="1">
    <source>
        <dbReference type="ARBA" id="ARBA00022801"/>
    </source>
</evidence>
<dbReference type="HOGENOM" id="CLU_012358_2_2_7"/>
<evidence type="ECO:0000259" key="2">
    <source>
        <dbReference type="Pfam" id="PF01979"/>
    </source>
</evidence>
<keyword evidence="1" id="KW-0378">Hydrolase</keyword>
<dbReference type="InterPro" id="IPR050287">
    <property type="entry name" value="MTA/SAH_deaminase"/>
</dbReference>
<dbReference type="GO" id="GO:0016810">
    <property type="term" value="F:hydrolase activity, acting on carbon-nitrogen (but not peptide) bonds"/>
    <property type="evidence" value="ECO:0007669"/>
    <property type="project" value="InterPro"/>
</dbReference>
<dbReference type="AlphaFoldDB" id="W4L9X2"/>
<dbReference type="SUPFAM" id="SSF51556">
    <property type="entry name" value="Metallo-dependent hydrolases"/>
    <property type="match status" value="1"/>
</dbReference>
<dbReference type="EMBL" id="AZHW01001058">
    <property type="protein sequence ID" value="ETW94500.1"/>
    <property type="molecule type" value="Genomic_DNA"/>
</dbReference>
<keyword evidence="4" id="KW-1185">Reference proteome</keyword>
<proteinExistence type="predicted"/>
<dbReference type="Pfam" id="PF01979">
    <property type="entry name" value="Amidohydro_1"/>
    <property type="match status" value="1"/>
</dbReference>
<accession>W4L9X2</accession>
<dbReference type="CDD" id="cd01298">
    <property type="entry name" value="ATZ_TRZ_like"/>
    <property type="match status" value="1"/>
</dbReference>
<evidence type="ECO:0000313" key="3">
    <source>
        <dbReference type="EMBL" id="ETW94500.1"/>
    </source>
</evidence>
<evidence type="ECO:0000313" key="4">
    <source>
        <dbReference type="Proteomes" id="UP000019141"/>
    </source>
</evidence>
<dbReference type="InterPro" id="IPR006680">
    <property type="entry name" value="Amidohydro-rel"/>
</dbReference>
<reference evidence="3 4" key="1">
    <citation type="journal article" date="2014" name="Nature">
        <title>An environmental bacterial taxon with a large and distinct metabolic repertoire.</title>
        <authorList>
            <person name="Wilson M.C."/>
            <person name="Mori T."/>
            <person name="Ruckert C."/>
            <person name="Uria A.R."/>
            <person name="Helf M.J."/>
            <person name="Takada K."/>
            <person name="Gernert C."/>
            <person name="Steffens U.A."/>
            <person name="Heycke N."/>
            <person name="Schmitt S."/>
            <person name="Rinke C."/>
            <person name="Helfrich E.J."/>
            <person name="Brachmann A.O."/>
            <person name="Gurgui C."/>
            <person name="Wakimoto T."/>
            <person name="Kracht M."/>
            <person name="Crusemann M."/>
            <person name="Hentschel U."/>
            <person name="Abe I."/>
            <person name="Matsunaga S."/>
            <person name="Kalinowski J."/>
            <person name="Takeyama H."/>
            <person name="Piel J."/>
        </authorList>
    </citation>
    <scope>NUCLEOTIDE SEQUENCE [LARGE SCALE GENOMIC DNA]</scope>
    <source>
        <strain evidence="4">TSY1</strain>
    </source>
</reference>
<dbReference type="Gene3D" id="3.20.20.140">
    <property type="entry name" value="Metal-dependent hydrolases"/>
    <property type="match status" value="1"/>
</dbReference>
<protein>
    <recommendedName>
        <fullName evidence="2">Amidohydrolase-related domain-containing protein</fullName>
    </recommendedName>
</protein>
<sequence length="502" mass="54611">MSGTDPLKVIRGGRVLDIATHQVNPADLLIRDNRIAEIMAPGADAPEHAEPIDASERLIAPGLINAHTHSHGGLAKGSGDRWTLELLLNASSWLSADRTAEHMYLSSLVGALEMVRKGCTACYDLYLELPLPSPEGVEAVTQAYRDVGMRAVVAPMTADYTFYQAIPGLLEALPDAQRRQLEAIRMQPGETIIAACRTLLQQVSFDHSRLRLALAPTIPLHCTDDLIIAHRDLAREYGTGLHMHLAESKVQAVSGLKRYGKTLTAHLDDLGFLGPNFTAAHAVWLDADDIRRLADRGASVAHNAGSNLRLGSGMAAAYDMVQAGVNVGIGTDGANCSDNQNMFEAMRFASFVSRVRSQDYERWLQAEQVLRMATEGSAKALGFGDDVGRLASGYKADLVFLNLNHVNYLPLNDAVHQLVHTEDGSAVDSVMIDGHMVLSRGQFQIGIDLASLRERLETARETLAERTREARHLAEALEPHVGRFCVGLARQPYPVQAALDQV</sequence>
<dbReference type="Proteomes" id="UP000019141">
    <property type="component" value="Unassembled WGS sequence"/>
</dbReference>
<gene>
    <name evidence="3" type="ORF">ETSY1_34540</name>
</gene>
<comment type="caution">
    <text evidence="3">The sequence shown here is derived from an EMBL/GenBank/DDBJ whole genome shotgun (WGS) entry which is preliminary data.</text>
</comment>
<dbReference type="InterPro" id="IPR011059">
    <property type="entry name" value="Metal-dep_hydrolase_composite"/>
</dbReference>
<name>W4L9X2_ENTF1</name>
<feature type="domain" description="Amidohydrolase-related" evidence="2">
    <location>
        <begin position="59"/>
        <end position="437"/>
    </location>
</feature>
<dbReference type="PANTHER" id="PTHR43794">
    <property type="entry name" value="AMINOHYDROLASE SSNA-RELATED"/>
    <property type="match status" value="1"/>
</dbReference>
<organism evidence="3 4">
    <name type="scientific">Entotheonella factor</name>
    <dbReference type="NCBI Taxonomy" id="1429438"/>
    <lineage>
        <taxon>Bacteria</taxon>
        <taxon>Pseudomonadati</taxon>
        <taxon>Nitrospinota/Tectimicrobiota group</taxon>
        <taxon>Candidatus Tectimicrobiota</taxon>
        <taxon>Candidatus Entotheonellia</taxon>
        <taxon>Candidatus Entotheonellales</taxon>
        <taxon>Candidatus Entotheonellaceae</taxon>
        <taxon>Candidatus Entotheonella</taxon>
    </lineage>
</organism>
<dbReference type="PANTHER" id="PTHR43794:SF11">
    <property type="entry name" value="AMIDOHYDROLASE-RELATED DOMAIN-CONTAINING PROTEIN"/>
    <property type="match status" value="1"/>
</dbReference>
<dbReference type="SUPFAM" id="SSF51338">
    <property type="entry name" value="Composite domain of metallo-dependent hydrolases"/>
    <property type="match status" value="1"/>
</dbReference>
<dbReference type="Gene3D" id="2.30.40.10">
    <property type="entry name" value="Urease, subunit C, domain 1"/>
    <property type="match status" value="1"/>
</dbReference>
<dbReference type="InterPro" id="IPR032466">
    <property type="entry name" value="Metal_Hydrolase"/>
</dbReference>